<feature type="transmembrane region" description="Helical" evidence="5">
    <location>
        <begin position="268"/>
        <end position="284"/>
    </location>
</feature>
<keyword evidence="2 5" id="KW-0812">Transmembrane</keyword>
<feature type="transmembrane region" description="Helical" evidence="5">
    <location>
        <begin position="30"/>
        <end position="53"/>
    </location>
</feature>
<evidence type="ECO:0000256" key="2">
    <source>
        <dbReference type="ARBA" id="ARBA00022692"/>
    </source>
</evidence>
<evidence type="ECO:0000256" key="5">
    <source>
        <dbReference type="SAM" id="Phobius"/>
    </source>
</evidence>
<evidence type="ECO:0000259" key="6">
    <source>
        <dbReference type="Pfam" id="PF00892"/>
    </source>
</evidence>
<organism evidence="7 8">
    <name type="scientific">Fodinicurvata halophila</name>
    <dbReference type="NCBI Taxonomy" id="1419723"/>
    <lineage>
        <taxon>Bacteria</taxon>
        <taxon>Pseudomonadati</taxon>
        <taxon>Pseudomonadota</taxon>
        <taxon>Alphaproteobacteria</taxon>
        <taxon>Rhodospirillales</taxon>
        <taxon>Rhodovibrionaceae</taxon>
        <taxon>Fodinicurvata</taxon>
    </lineage>
</organism>
<feature type="transmembrane region" description="Helical" evidence="5">
    <location>
        <begin position="65"/>
        <end position="86"/>
    </location>
</feature>
<evidence type="ECO:0000313" key="8">
    <source>
        <dbReference type="Proteomes" id="UP001595799"/>
    </source>
</evidence>
<comment type="caution">
    <text evidence="7">The sequence shown here is derived from an EMBL/GenBank/DDBJ whole genome shotgun (WGS) entry which is preliminary data.</text>
</comment>
<keyword evidence="8" id="KW-1185">Reference proteome</keyword>
<accession>A0ABV8UJP0</accession>
<sequence length="302" mass="32157">MITNVLILFATSLAWSTSYLFISGAKEIPPITATAMMTAIAAVVILPGVRYALRRPLMQPLRVRAWVPVVMGLTAIALPNLSVVIAEHRITPGLAAVLGTTVPVTTFLLTTFVTRETPFSPLRLLGVPLAVLGLITFVGWHHLANHTDELFSMLIMMSGGVVFALNGIFVARQSKDLDKYALTAWTILFGAIALFLAAFAIEQPLETDYSGTVWALAGEGVLGMGLAYLGYYLLVARAGANFASLYAFLVPPLGALGSALVLDEPVTSGHSLGVFLVLCGMVLMSRQPQRARLDVVSGSTPS</sequence>
<dbReference type="EMBL" id="JBHSCW010000003">
    <property type="protein sequence ID" value="MFC4351018.1"/>
    <property type="molecule type" value="Genomic_DNA"/>
</dbReference>
<dbReference type="InterPro" id="IPR037185">
    <property type="entry name" value="EmrE-like"/>
</dbReference>
<dbReference type="Pfam" id="PF00892">
    <property type="entry name" value="EamA"/>
    <property type="match status" value="2"/>
</dbReference>
<evidence type="ECO:0000256" key="1">
    <source>
        <dbReference type="ARBA" id="ARBA00004141"/>
    </source>
</evidence>
<feature type="transmembrane region" description="Helical" evidence="5">
    <location>
        <begin position="124"/>
        <end position="144"/>
    </location>
</feature>
<dbReference type="PANTHER" id="PTHR32322:SF9">
    <property type="entry name" value="AMINO-ACID METABOLITE EFFLUX PUMP-RELATED"/>
    <property type="match status" value="1"/>
</dbReference>
<feature type="transmembrane region" description="Helical" evidence="5">
    <location>
        <begin position="242"/>
        <end position="262"/>
    </location>
</feature>
<dbReference type="InterPro" id="IPR000620">
    <property type="entry name" value="EamA_dom"/>
</dbReference>
<keyword evidence="3 5" id="KW-1133">Transmembrane helix</keyword>
<feature type="domain" description="EamA" evidence="6">
    <location>
        <begin position="5"/>
        <end position="136"/>
    </location>
</feature>
<keyword evidence="4 5" id="KW-0472">Membrane</keyword>
<name>A0ABV8UJP0_9PROT</name>
<feature type="transmembrane region" description="Helical" evidence="5">
    <location>
        <begin position="150"/>
        <end position="170"/>
    </location>
</feature>
<dbReference type="Proteomes" id="UP001595799">
    <property type="component" value="Unassembled WGS sequence"/>
</dbReference>
<evidence type="ECO:0000256" key="3">
    <source>
        <dbReference type="ARBA" id="ARBA00022989"/>
    </source>
</evidence>
<dbReference type="InterPro" id="IPR050638">
    <property type="entry name" value="AA-Vitamin_Transporters"/>
</dbReference>
<feature type="domain" description="EamA" evidence="6">
    <location>
        <begin position="152"/>
        <end position="285"/>
    </location>
</feature>
<reference evidence="8" key="1">
    <citation type="journal article" date="2019" name="Int. J. Syst. Evol. Microbiol.">
        <title>The Global Catalogue of Microorganisms (GCM) 10K type strain sequencing project: providing services to taxonomists for standard genome sequencing and annotation.</title>
        <authorList>
            <consortium name="The Broad Institute Genomics Platform"/>
            <consortium name="The Broad Institute Genome Sequencing Center for Infectious Disease"/>
            <person name="Wu L."/>
            <person name="Ma J."/>
        </authorList>
    </citation>
    <scope>NUCLEOTIDE SEQUENCE [LARGE SCALE GENOMIC DNA]</scope>
    <source>
        <strain evidence="8">CECT 8472</strain>
    </source>
</reference>
<dbReference type="SUPFAM" id="SSF103481">
    <property type="entry name" value="Multidrug resistance efflux transporter EmrE"/>
    <property type="match status" value="2"/>
</dbReference>
<gene>
    <name evidence="7" type="ORF">ACFOW6_05625</name>
</gene>
<evidence type="ECO:0000256" key="4">
    <source>
        <dbReference type="ARBA" id="ARBA00023136"/>
    </source>
</evidence>
<comment type="subcellular location">
    <subcellularLocation>
        <location evidence="1">Membrane</location>
        <topology evidence="1">Multi-pass membrane protein</topology>
    </subcellularLocation>
</comment>
<dbReference type="PANTHER" id="PTHR32322">
    <property type="entry name" value="INNER MEMBRANE TRANSPORTER"/>
    <property type="match status" value="1"/>
</dbReference>
<feature type="transmembrane region" description="Helical" evidence="5">
    <location>
        <begin position="182"/>
        <end position="201"/>
    </location>
</feature>
<protein>
    <submittedName>
        <fullName evidence="7">DMT family transporter</fullName>
    </submittedName>
</protein>
<evidence type="ECO:0000313" key="7">
    <source>
        <dbReference type="EMBL" id="MFC4351018.1"/>
    </source>
</evidence>
<proteinExistence type="predicted"/>
<feature type="transmembrane region" description="Helical" evidence="5">
    <location>
        <begin position="213"/>
        <end position="235"/>
    </location>
</feature>
<feature type="transmembrane region" description="Helical" evidence="5">
    <location>
        <begin position="92"/>
        <end position="112"/>
    </location>
</feature>
<dbReference type="RefSeq" id="WP_382421360.1">
    <property type="nucleotide sequence ID" value="NZ_JBHSCW010000003.1"/>
</dbReference>